<organism evidence="1 2">
    <name type="scientific">Tribolium castaneum</name>
    <name type="common">Red flour beetle</name>
    <dbReference type="NCBI Taxonomy" id="7070"/>
    <lineage>
        <taxon>Eukaryota</taxon>
        <taxon>Metazoa</taxon>
        <taxon>Ecdysozoa</taxon>
        <taxon>Arthropoda</taxon>
        <taxon>Hexapoda</taxon>
        <taxon>Insecta</taxon>
        <taxon>Pterygota</taxon>
        <taxon>Neoptera</taxon>
        <taxon>Endopterygota</taxon>
        <taxon>Coleoptera</taxon>
        <taxon>Polyphaga</taxon>
        <taxon>Cucujiformia</taxon>
        <taxon>Tenebrionidae</taxon>
        <taxon>Tenebrionidae incertae sedis</taxon>
        <taxon>Tribolium</taxon>
    </lineage>
</organism>
<name>D7EJQ6_TRICA</name>
<dbReference type="Proteomes" id="UP000007266">
    <property type="component" value="Linkage group 1"/>
</dbReference>
<protein>
    <submittedName>
        <fullName evidence="1">Uncharacterized protein</fullName>
    </submittedName>
</protein>
<reference evidence="1 2" key="1">
    <citation type="journal article" date="2008" name="Nature">
        <title>The genome of the model beetle and pest Tribolium castaneum.</title>
        <authorList>
            <consortium name="Tribolium Genome Sequencing Consortium"/>
            <person name="Richards S."/>
            <person name="Gibbs R.A."/>
            <person name="Weinstock G.M."/>
            <person name="Brown S.J."/>
            <person name="Denell R."/>
            <person name="Beeman R.W."/>
            <person name="Gibbs R."/>
            <person name="Beeman R.W."/>
            <person name="Brown S.J."/>
            <person name="Bucher G."/>
            <person name="Friedrich M."/>
            <person name="Grimmelikhuijzen C.J."/>
            <person name="Klingler M."/>
            <person name="Lorenzen M."/>
            <person name="Richards S."/>
            <person name="Roth S."/>
            <person name="Schroder R."/>
            <person name="Tautz D."/>
            <person name="Zdobnov E.M."/>
            <person name="Muzny D."/>
            <person name="Gibbs R.A."/>
            <person name="Weinstock G.M."/>
            <person name="Attaway T."/>
            <person name="Bell S."/>
            <person name="Buhay C.J."/>
            <person name="Chandrabose M.N."/>
            <person name="Chavez D."/>
            <person name="Clerk-Blankenburg K.P."/>
            <person name="Cree A."/>
            <person name="Dao M."/>
            <person name="Davis C."/>
            <person name="Chacko J."/>
            <person name="Dinh H."/>
            <person name="Dugan-Rocha S."/>
            <person name="Fowler G."/>
            <person name="Garner T.T."/>
            <person name="Garnes J."/>
            <person name="Gnirke A."/>
            <person name="Hawes A."/>
            <person name="Hernandez J."/>
            <person name="Hines S."/>
            <person name="Holder M."/>
            <person name="Hume J."/>
            <person name="Jhangiani S.N."/>
            <person name="Joshi V."/>
            <person name="Khan Z.M."/>
            <person name="Jackson L."/>
            <person name="Kovar C."/>
            <person name="Kowis A."/>
            <person name="Lee S."/>
            <person name="Lewis L.R."/>
            <person name="Margolis J."/>
            <person name="Morgan M."/>
            <person name="Nazareth L.V."/>
            <person name="Nguyen N."/>
            <person name="Okwuonu G."/>
            <person name="Parker D."/>
            <person name="Richards S."/>
            <person name="Ruiz S.J."/>
            <person name="Santibanez J."/>
            <person name="Savard J."/>
            <person name="Scherer S.E."/>
            <person name="Schneider B."/>
            <person name="Sodergren E."/>
            <person name="Tautz D."/>
            <person name="Vattahil S."/>
            <person name="Villasana D."/>
            <person name="White C.S."/>
            <person name="Wright R."/>
            <person name="Park Y."/>
            <person name="Beeman R.W."/>
            <person name="Lord J."/>
            <person name="Oppert B."/>
            <person name="Lorenzen M."/>
            <person name="Brown S."/>
            <person name="Wang L."/>
            <person name="Savard J."/>
            <person name="Tautz D."/>
            <person name="Richards S."/>
            <person name="Weinstock G."/>
            <person name="Gibbs R.A."/>
            <person name="Liu Y."/>
            <person name="Worley K."/>
            <person name="Weinstock G."/>
            <person name="Elsik C.G."/>
            <person name="Reese J.T."/>
            <person name="Elhaik E."/>
            <person name="Landan G."/>
            <person name="Graur D."/>
            <person name="Arensburger P."/>
            <person name="Atkinson P."/>
            <person name="Beeman R.W."/>
            <person name="Beidler J."/>
            <person name="Brown S.J."/>
            <person name="Demuth J.P."/>
            <person name="Drury D.W."/>
            <person name="Du Y.Z."/>
            <person name="Fujiwara H."/>
            <person name="Lorenzen M."/>
            <person name="Maselli V."/>
            <person name="Osanai M."/>
            <person name="Park Y."/>
            <person name="Robertson H.M."/>
            <person name="Tu Z."/>
            <person name="Wang J.J."/>
            <person name="Wang S."/>
            <person name="Richards S."/>
            <person name="Song H."/>
            <person name="Zhang L."/>
            <person name="Sodergren E."/>
            <person name="Werner D."/>
            <person name="Stanke M."/>
            <person name="Morgenstern B."/>
            <person name="Solovyev V."/>
            <person name="Kosarev P."/>
            <person name="Brown G."/>
            <person name="Chen H.C."/>
            <person name="Ermolaeva O."/>
            <person name="Hlavina W."/>
            <person name="Kapustin Y."/>
            <person name="Kiryutin B."/>
            <person name="Kitts P."/>
            <person name="Maglott D."/>
            <person name="Pruitt K."/>
            <person name="Sapojnikov V."/>
            <person name="Souvorov A."/>
            <person name="Mackey A.J."/>
            <person name="Waterhouse R.M."/>
            <person name="Wyder S."/>
            <person name="Zdobnov E.M."/>
            <person name="Zdobnov E.M."/>
            <person name="Wyder S."/>
            <person name="Kriventseva E.V."/>
            <person name="Kadowaki T."/>
            <person name="Bork P."/>
            <person name="Aranda M."/>
            <person name="Bao R."/>
            <person name="Beermann A."/>
            <person name="Berns N."/>
            <person name="Bolognesi R."/>
            <person name="Bonneton F."/>
            <person name="Bopp D."/>
            <person name="Brown S.J."/>
            <person name="Bucher G."/>
            <person name="Butts T."/>
            <person name="Chaumot A."/>
            <person name="Denell R.E."/>
            <person name="Ferrier D.E."/>
            <person name="Friedrich M."/>
            <person name="Gordon C.M."/>
            <person name="Jindra M."/>
            <person name="Klingler M."/>
            <person name="Lan Q."/>
            <person name="Lattorff H.M."/>
            <person name="Laudet V."/>
            <person name="von Levetsow C."/>
            <person name="Liu Z."/>
            <person name="Lutz R."/>
            <person name="Lynch J.A."/>
            <person name="da Fonseca R.N."/>
            <person name="Posnien N."/>
            <person name="Reuter R."/>
            <person name="Roth S."/>
            <person name="Savard J."/>
            <person name="Schinko J.B."/>
            <person name="Schmitt C."/>
            <person name="Schoppmeier M."/>
            <person name="Schroder R."/>
            <person name="Shippy T.D."/>
            <person name="Simonnet F."/>
            <person name="Marques-Souza H."/>
            <person name="Tautz D."/>
            <person name="Tomoyasu Y."/>
            <person name="Trauner J."/>
            <person name="Van der Zee M."/>
            <person name="Vervoort M."/>
            <person name="Wittkopp N."/>
            <person name="Wimmer E.A."/>
            <person name="Yang X."/>
            <person name="Jones A.K."/>
            <person name="Sattelle D.B."/>
            <person name="Ebert P.R."/>
            <person name="Nelson D."/>
            <person name="Scott J.G."/>
            <person name="Beeman R.W."/>
            <person name="Muthukrishnan S."/>
            <person name="Kramer K.J."/>
            <person name="Arakane Y."/>
            <person name="Beeman R.W."/>
            <person name="Zhu Q."/>
            <person name="Hogenkamp D."/>
            <person name="Dixit R."/>
            <person name="Oppert B."/>
            <person name="Jiang H."/>
            <person name="Zou Z."/>
            <person name="Marshall J."/>
            <person name="Elpidina E."/>
            <person name="Vinokurov K."/>
            <person name="Oppert C."/>
            <person name="Zou Z."/>
            <person name="Evans J."/>
            <person name="Lu Z."/>
            <person name="Zhao P."/>
            <person name="Sumathipala N."/>
            <person name="Altincicek B."/>
            <person name="Vilcinskas A."/>
            <person name="Williams M."/>
            <person name="Hultmark D."/>
            <person name="Hetru C."/>
            <person name="Jiang H."/>
            <person name="Grimmelikhuijzen C.J."/>
            <person name="Hauser F."/>
            <person name="Cazzamali G."/>
            <person name="Williamson M."/>
            <person name="Park Y."/>
            <person name="Li B."/>
            <person name="Tanaka Y."/>
            <person name="Predel R."/>
            <person name="Neupert S."/>
            <person name="Schachtner J."/>
            <person name="Verleyen P."/>
            <person name="Raible F."/>
            <person name="Bork P."/>
            <person name="Friedrich M."/>
            <person name="Walden K.K."/>
            <person name="Robertson H.M."/>
            <person name="Angeli S."/>
            <person name="Foret S."/>
            <person name="Bucher G."/>
            <person name="Schuetz S."/>
            <person name="Maleszka R."/>
            <person name="Wimmer E.A."/>
            <person name="Beeman R.W."/>
            <person name="Lorenzen M."/>
            <person name="Tomoyasu Y."/>
            <person name="Miller S.C."/>
            <person name="Grossmann D."/>
            <person name="Bucher G."/>
        </authorList>
    </citation>
    <scope>NUCLEOTIDE SEQUENCE [LARGE SCALE GENOMIC DNA]</scope>
    <source>
        <strain evidence="1 2">Georgia GA2</strain>
    </source>
</reference>
<sequence length="176" mass="19937">MENVFASHSDLLDSCFEELDYEYSDEEIDDLDDSFTSESGICTQSASPSSIHLDESENLPFKLRRELIKFDKVPSKLLDKRKWKTPKAGYIKLWRIRSSDGCFDMRRRCSTDSGGQNERVVKNICSLKAVIGSNLPSRTSDTKNRAYKESPESIDASISITFFNDLSCKKSPNVGK</sequence>
<reference evidence="1 2" key="2">
    <citation type="journal article" date="2010" name="Nucleic Acids Res.">
        <title>BeetleBase in 2010: revisions to provide comprehensive genomic information for Tribolium castaneum.</title>
        <authorList>
            <person name="Kim H.S."/>
            <person name="Murphy T."/>
            <person name="Xia J."/>
            <person name="Caragea D."/>
            <person name="Park Y."/>
            <person name="Beeman R.W."/>
            <person name="Lorenzen M.D."/>
            <person name="Butcher S."/>
            <person name="Manak J.R."/>
            <person name="Brown S.J."/>
        </authorList>
    </citation>
    <scope>GENOME REANNOTATION</scope>
    <source>
        <strain evidence="1 2">Georgia GA2</strain>
    </source>
</reference>
<dbReference type="AlphaFoldDB" id="D7EJQ6"/>
<dbReference type="EMBL" id="KQ971307">
    <property type="protein sequence ID" value="EFA12800.2"/>
    <property type="molecule type" value="Genomic_DNA"/>
</dbReference>
<evidence type="ECO:0000313" key="2">
    <source>
        <dbReference type="Proteomes" id="UP000007266"/>
    </source>
</evidence>
<dbReference type="InParanoid" id="D7EJQ6"/>
<dbReference type="HOGENOM" id="CLU_1847687_0_0_1"/>
<proteinExistence type="predicted"/>
<gene>
    <name evidence="1" type="primary">AUGUSTUS-3.0.2_01863</name>
    <name evidence="1" type="ORF">TcasGA2_TC001863</name>
</gene>
<keyword evidence="2" id="KW-1185">Reference proteome</keyword>
<evidence type="ECO:0000313" key="1">
    <source>
        <dbReference type="EMBL" id="EFA12800.2"/>
    </source>
</evidence>
<accession>D7EJQ6</accession>